<proteinExistence type="predicted"/>
<dbReference type="OrthoDB" id="1370168at2"/>
<name>A0A4R6IMG8_9SPHI</name>
<reference evidence="2 3" key="1">
    <citation type="submission" date="2019-03" db="EMBL/GenBank/DDBJ databases">
        <title>Genomic Encyclopedia of Archaeal and Bacterial Type Strains, Phase II (KMG-II): from individual species to whole genera.</title>
        <authorList>
            <person name="Goeker M."/>
        </authorList>
    </citation>
    <scope>NUCLEOTIDE SEQUENCE [LARGE SCALE GENOMIC DNA]</scope>
    <source>
        <strain evidence="2 3">DSM 19034</strain>
    </source>
</reference>
<dbReference type="AlphaFoldDB" id="A0A4R6IMG8"/>
<evidence type="ECO:0000313" key="2">
    <source>
        <dbReference type="EMBL" id="TDO23196.1"/>
    </source>
</evidence>
<feature type="signal peptide" evidence="1">
    <location>
        <begin position="1"/>
        <end position="19"/>
    </location>
</feature>
<feature type="chain" id="PRO_5020791440" evidence="1">
    <location>
        <begin position="20"/>
        <end position="163"/>
    </location>
</feature>
<protein>
    <submittedName>
        <fullName evidence="2">Uncharacterized protein</fullName>
    </submittedName>
</protein>
<sequence>MKSSVILCFLLLCLSAASAQKRPLAITFQKAEKQGLTIGKLDSIYKSAVDTNPEKAVFVSPEEQKKLISAYTTLLQDLGKYLHENNFKWEHPTKCFNRIYFQPNGKIDYFLYNFIQKPGDLHPISDEKRAAFDELLNAFVKNYQFKLNAPVKFAQCSPVTYAD</sequence>
<keyword evidence="1" id="KW-0732">Signal</keyword>
<dbReference type="EMBL" id="SNWM01000002">
    <property type="protein sequence ID" value="TDO23196.1"/>
    <property type="molecule type" value="Genomic_DNA"/>
</dbReference>
<comment type="caution">
    <text evidence="2">The sequence shown here is derived from an EMBL/GenBank/DDBJ whole genome shotgun (WGS) entry which is preliminary data.</text>
</comment>
<evidence type="ECO:0000256" key="1">
    <source>
        <dbReference type="SAM" id="SignalP"/>
    </source>
</evidence>
<dbReference type="RefSeq" id="WP_133555184.1">
    <property type="nucleotide sequence ID" value="NZ_SNWM01000002.1"/>
</dbReference>
<accession>A0A4R6IMG8</accession>
<keyword evidence="3" id="KW-1185">Reference proteome</keyword>
<dbReference type="Proteomes" id="UP000295499">
    <property type="component" value="Unassembled WGS sequence"/>
</dbReference>
<gene>
    <name evidence="2" type="ORF">CLV32_2183</name>
</gene>
<organism evidence="2 3">
    <name type="scientific">Pedobacter duraquae</name>
    <dbReference type="NCBI Taxonomy" id="425511"/>
    <lineage>
        <taxon>Bacteria</taxon>
        <taxon>Pseudomonadati</taxon>
        <taxon>Bacteroidota</taxon>
        <taxon>Sphingobacteriia</taxon>
        <taxon>Sphingobacteriales</taxon>
        <taxon>Sphingobacteriaceae</taxon>
        <taxon>Pedobacter</taxon>
    </lineage>
</organism>
<evidence type="ECO:0000313" key="3">
    <source>
        <dbReference type="Proteomes" id="UP000295499"/>
    </source>
</evidence>